<sequence length="817" mass="89140">MHLFGSGSAAREPVKGAIGRGGGGLLCIIPSPGERPDTPNAPPPRRGMLSASDAVLHRQLLYLKVKTPAYLELFSTSETEKRGAIRTTLSRMPKPRSTLLAGSLDFRKWESCRTMPLVDEFSRDLPFFPPFHSGAAPYSPQLPSSSLNTSLLRAAQISSPTQCCPCDLDNCVGLGFGWIFNIEALRPDEMIMEWRWNTRAGETGDPRENPQLNENLGATPPGIEPDSSWWEASSLTTTPLHLRRMSNGVSDKLRSNDKGLAKFALYFGFKLNFIALYILEQASSLHWLLSICEVTPLLSELYVIVMKERGKWEIPEKTRRPVASSSGIPTCGAPWSGIERDSSWWKAGRLTAQPLRPPEAQHRGISSGGRHCAALAASSIIPGGVGREVLIRRAAAEEGEEEGGDSWFVGKNHENAYNTRNLRYIAVMLVADIQKVRGWQERASVVIHSAKWYMGNELLRGEGLHRVGGVDEGTLPTEHKSHQGGGSSFFSPPSLSPSGVGGRLAGGWGAAVGVRGSPEQQAGRPEAEVRDAQAMIVYGADTPPYSSPESRPGDLELQAALLREYHQLRPSFLCTYRSPSLPSPAVTKRVCAYAQHSSRTQCVAIIISSVDVPGIDGVPNDAEGSKTNGTEANLIQTTANSSCLGAVNAVRVPQTAGSLWTSCHVGVYDVLVLSVVRLAGPVPTLRDLRPVRIYVFCTYPVTVILRLRRFEPLELVHIPRRRCGDVRPRARLCALLKYGGCILVVRSIFITSRATPRLRYLALFTLVALSRFVVRKLHSHWSMSSSLAASFACRFAVFVNLALTTAQCSKLYTANAS</sequence>
<accession>A0ABQ9HH10</accession>
<dbReference type="Proteomes" id="UP001159363">
    <property type="component" value="Chromosome 4"/>
</dbReference>
<organism evidence="2 3">
    <name type="scientific">Dryococelus australis</name>
    <dbReference type="NCBI Taxonomy" id="614101"/>
    <lineage>
        <taxon>Eukaryota</taxon>
        <taxon>Metazoa</taxon>
        <taxon>Ecdysozoa</taxon>
        <taxon>Arthropoda</taxon>
        <taxon>Hexapoda</taxon>
        <taxon>Insecta</taxon>
        <taxon>Pterygota</taxon>
        <taxon>Neoptera</taxon>
        <taxon>Polyneoptera</taxon>
        <taxon>Phasmatodea</taxon>
        <taxon>Verophasmatodea</taxon>
        <taxon>Anareolatae</taxon>
        <taxon>Phasmatidae</taxon>
        <taxon>Eurycanthinae</taxon>
        <taxon>Dryococelus</taxon>
    </lineage>
</organism>
<feature type="region of interest" description="Disordered" evidence="1">
    <location>
        <begin position="473"/>
        <end position="496"/>
    </location>
</feature>
<dbReference type="EMBL" id="JARBHB010000005">
    <property type="protein sequence ID" value="KAJ8883621.1"/>
    <property type="molecule type" value="Genomic_DNA"/>
</dbReference>
<feature type="region of interest" description="Disordered" evidence="1">
    <location>
        <begin position="28"/>
        <end position="48"/>
    </location>
</feature>
<reference evidence="2 3" key="1">
    <citation type="submission" date="2023-02" db="EMBL/GenBank/DDBJ databases">
        <title>LHISI_Scaffold_Assembly.</title>
        <authorList>
            <person name="Stuart O.P."/>
            <person name="Cleave R."/>
            <person name="Magrath M.J.L."/>
            <person name="Mikheyev A.S."/>
        </authorList>
    </citation>
    <scope>NUCLEOTIDE SEQUENCE [LARGE SCALE GENOMIC DNA]</scope>
    <source>
        <strain evidence="2">Daus_M_001</strain>
        <tissue evidence="2">Leg muscle</tissue>
    </source>
</reference>
<comment type="caution">
    <text evidence="2">The sequence shown here is derived from an EMBL/GenBank/DDBJ whole genome shotgun (WGS) entry which is preliminary data.</text>
</comment>
<protein>
    <submittedName>
        <fullName evidence="2">Uncharacterized protein</fullName>
    </submittedName>
</protein>
<evidence type="ECO:0000313" key="2">
    <source>
        <dbReference type="EMBL" id="KAJ8883621.1"/>
    </source>
</evidence>
<evidence type="ECO:0000256" key="1">
    <source>
        <dbReference type="SAM" id="MobiDB-lite"/>
    </source>
</evidence>
<name>A0ABQ9HH10_9NEOP</name>
<keyword evidence="3" id="KW-1185">Reference proteome</keyword>
<gene>
    <name evidence="2" type="ORF">PR048_015465</name>
</gene>
<evidence type="ECO:0000313" key="3">
    <source>
        <dbReference type="Proteomes" id="UP001159363"/>
    </source>
</evidence>
<proteinExistence type="predicted"/>